<evidence type="ECO:0000313" key="2">
    <source>
        <dbReference type="Proteomes" id="UP000051612"/>
    </source>
</evidence>
<dbReference type="Proteomes" id="UP000051612">
    <property type="component" value="Unassembled WGS sequence"/>
</dbReference>
<reference evidence="1 2" key="1">
    <citation type="journal article" date="2015" name="Genome Announc.">
        <title>Expanding the biotechnology potential of lactobacilli through comparative genomics of 213 strains and associated genera.</title>
        <authorList>
            <person name="Sun Z."/>
            <person name="Harris H.M."/>
            <person name="McCann A."/>
            <person name="Guo C."/>
            <person name="Argimon S."/>
            <person name="Zhang W."/>
            <person name="Yang X."/>
            <person name="Jeffery I.B."/>
            <person name="Cooney J.C."/>
            <person name="Kagawa T.F."/>
            <person name="Liu W."/>
            <person name="Song Y."/>
            <person name="Salvetti E."/>
            <person name="Wrobel A."/>
            <person name="Rasinkangas P."/>
            <person name="Parkhill J."/>
            <person name="Rea M.C."/>
            <person name="O'Sullivan O."/>
            <person name="Ritari J."/>
            <person name="Douillard F.P."/>
            <person name="Paul Ross R."/>
            <person name="Yang R."/>
            <person name="Briner A.E."/>
            <person name="Felis G.E."/>
            <person name="de Vos W.M."/>
            <person name="Barrangou R."/>
            <person name="Klaenhammer T.R."/>
            <person name="Caufield P.W."/>
            <person name="Cui Y."/>
            <person name="Zhang H."/>
            <person name="O'Toole P.W."/>
        </authorList>
    </citation>
    <scope>NUCLEOTIDE SEQUENCE [LARGE SCALE GENOMIC DNA]</scope>
    <source>
        <strain evidence="1 2">DSM 20452</strain>
    </source>
</reference>
<name>A0A0R2BEW4_9LACO</name>
<gene>
    <name evidence="1" type="ORF">FC48_GL000383</name>
</gene>
<accession>A0A0R2BEW4</accession>
<dbReference type="RefSeq" id="WP_056959167.1">
    <property type="nucleotide sequence ID" value="NZ_AYYN01000098.1"/>
</dbReference>
<comment type="caution">
    <text evidence="1">The sequence shown here is derived from an EMBL/GenBank/DDBJ whole genome shotgun (WGS) entry which is preliminary data.</text>
</comment>
<proteinExistence type="predicted"/>
<dbReference type="AlphaFoldDB" id="A0A0R2BEW4"/>
<dbReference type="EMBL" id="AYYN01000098">
    <property type="protein sequence ID" value="KRM74380.1"/>
    <property type="molecule type" value="Genomic_DNA"/>
</dbReference>
<evidence type="ECO:0000313" key="1">
    <source>
        <dbReference type="EMBL" id="KRM74380.1"/>
    </source>
</evidence>
<sequence>MKAKLHGKIVEVWQVDPYDQDLPLWVKEAFAKGYLRWVDKRLLIVMPALSPSTVANLKLGMVGTLGGGFCGYAMYVMADSGDFLDVTDHRVVSARKFFKKYQLIN</sequence>
<evidence type="ECO:0008006" key="3">
    <source>
        <dbReference type="Google" id="ProtNLM"/>
    </source>
</evidence>
<dbReference type="PATRIC" id="fig|1423772.3.peg.421"/>
<organism evidence="1 2">
    <name type="scientific">Ligilactobacillus murinus DSM 20452 = NBRC 14221</name>
    <dbReference type="NCBI Taxonomy" id="1423772"/>
    <lineage>
        <taxon>Bacteria</taxon>
        <taxon>Bacillati</taxon>
        <taxon>Bacillota</taxon>
        <taxon>Bacilli</taxon>
        <taxon>Lactobacillales</taxon>
        <taxon>Lactobacillaceae</taxon>
        <taxon>Ligilactobacillus</taxon>
    </lineage>
</organism>
<protein>
    <recommendedName>
        <fullName evidence="3">Role in replication</fullName>
    </recommendedName>
</protein>